<protein>
    <submittedName>
        <fullName evidence="13">Uncharacterized LOC109524532</fullName>
    </submittedName>
</protein>
<sequence length="1540" mass="166211">MSTDHFQTKYASFMEVLVKSTIAETTKLFETVVDELKTEISKLKAENEALKTTCRQKAEARTFAISDSGQSSLLTMRDSAVQCDRGQLFLFVEPVGQIMNQEGEQCQGEEVVYLLLNNHDSDAAKEGHSSPTVSLPNHEDSEPTVVSRSILCADPPPISACGSKTAGPETQQQCSNEELKKHHGTQVATVHPSLEEDRNLHVARNQSIEAVSYLNLLGTASDNMEAASDSAQALAALGAQELEPSQVRMTRLSGGETAVHEQNVQSTMPDRLPGEQIKCGVMDDETRWETEGQENKAGKNRKSVKCLPKSPKETLLFPSTVADGALPDDANGSSSSLTASSPQARPHPLRIHKSSVMLQDAMLLVEAMGQSKNRISAQENATAQGQCTPSVARSPLPHQAAAPQSPPTTNESHHGTEEESPSETAFDTRTTEPGNSQPLSRDSAVPQPKHGVEPSDMTPTSLSTAAVSNSLEQCAPHPGSVLAEPSDTTAGSDLVPQKIFVFSKTPSSNSQGMIAPLSPNQISAVVSTVAAAQNKSTLPASSSAGLPQRKNDAPLTTVYPFIMSKPTVSSTEQSPGPTPCKKITIIIRRTADVVANQSQLSEAQVAPTRPNSIGPAVTLSSRRPDVGAQVTSDEKETLLLTEQTPFILSLLSSTHPECPSRPPSSDCESSEIPRGEEAAAISAGSVPINSPLSSPQVDGSAQLTGLCESLERTPPQQAATLSTVNIPQKCFPLVPVIRLKRLSYPVLSTGSVLVSQLLSRERKSEVVPPDGTSSLVNDQAPKTMLHPSGAAASSSSACPKTKDVFVAQTSSVSSVSEKAVPSSALREAAAPALSPCAPSNASEPVSEKTVDFGETGLSAGSDQACKTVPLDEKGIKNAEKDLVSQNDFSNPLQSTPVTRDLSEPHLQLTKTEFLAQLAVMPVIQDAKKTSSSESADGQSSCEGPGPGRMSKSHRKSFFARLGVHLKTRSQARRAKTNARPLTEEMDIPERSTKKPRLENAGRNEHESTHKPRPLPTNTASSLRPSGSRTETEFSPASLGNRRRTNISSPESKTPFEPASVTPRKPIVSLYRLSLKDTIEPHAEIEEKCCIKQAPPAAVVTRQSSASKDEDGPNELKAATVCLKSNRVQNITTPSKTKFPAKSRKTSLSPKENASVEKIHANCPPGPSAHAKTFPSSLRMKSIGAHPPPRLTPVSQTDSSSIPNDPRPQPCHSNSIRNCIFSRGEKTSKQESDTFLRKTASPKWTENGAGSSKIEAGTAQKSSLNQKSPAEENNIKGQNAKKLAKAARSKEVGKDSQTKGMKMKQPINHHADDKRRNKYTSDTVCTPKVRARKAMRPEPRAAAPPMRHRSGNGKKLLKNQCEECGRVLSSSAALESHISLHTGHRPFCCTRCGKSFPDAKGLKRHGQVHCNGRLHICQQCGKGFVYGFGLNKHLQMVHGKRKPFVCQLCNKAFFTKRDVETHIRTHTGEKPFHCHLCEKKFVRSVELNAHLRWHRGEKRHWCPYCGKGFFDQNNLKRHKYIHTGEKPHSCPHCPKHFTQSG</sequence>
<feature type="region of interest" description="Disordered" evidence="11">
    <location>
        <begin position="161"/>
        <end position="183"/>
    </location>
</feature>
<evidence type="ECO:0000256" key="4">
    <source>
        <dbReference type="ARBA" id="ARBA00022771"/>
    </source>
</evidence>
<evidence type="ECO:0000256" key="1">
    <source>
        <dbReference type="ARBA" id="ARBA00004123"/>
    </source>
</evidence>
<feature type="region of interest" description="Disordered" evidence="11">
    <location>
        <begin position="375"/>
        <end position="463"/>
    </location>
</feature>
<keyword evidence="10" id="KW-0175">Coiled coil</keyword>
<feature type="domain" description="C2H2-type" evidence="12">
    <location>
        <begin position="1471"/>
        <end position="1498"/>
    </location>
</feature>
<reference evidence="13" key="2">
    <citation type="submission" date="2025-09" db="UniProtKB">
        <authorList>
            <consortium name="Ensembl"/>
        </authorList>
    </citation>
    <scope>IDENTIFICATION</scope>
</reference>
<feature type="compositionally biased region" description="Basic and acidic residues" evidence="11">
    <location>
        <begin position="987"/>
        <end position="1009"/>
    </location>
</feature>
<feature type="domain" description="C2H2-type" evidence="12">
    <location>
        <begin position="1443"/>
        <end position="1470"/>
    </location>
</feature>
<comment type="subcellular location">
    <subcellularLocation>
        <location evidence="1">Nucleus</location>
    </subcellularLocation>
</comment>
<dbReference type="PROSITE" id="PS00028">
    <property type="entry name" value="ZINC_FINGER_C2H2_1"/>
    <property type="match status" value="6"/>
</dbReference>
<feature type="region of interest" description="Disordered" evidence="11">
    <location>
        <begin position="759"/>
        <end position="796"/>
    </location>
</feature>
<dbReference type="PROSITE" id="PS50157">
    <property type="entry name" value="ZINC_FINGER_C2H2_2"/>
    <property type="match status" value="6"/>
</dbReference>
<evidence type="ECO:0000256" key="10">
    <source>
        <dbReference type="SAM" id="Coils"/>
    </source>
</evidence>
<feature type="compositionally biased region" description="Polar residues" evidence="11">
    <location>
        <begin position="1258"/>
        <end position="1267"/>
    </location>
</feature>
<dbReference type="SMART" id="SM00355">
    <property type="entry name" value="ZnF_C2H2"/>
    <property type="match status" value="6"/>
</dbReference>
<feature type="compositionally biased region" description="Basic and acidic residues" evidence="11">
    <location>
        <begin position="1222"/>
        <end position="1235"/>
    </location>
</feature>
<reference evidence="13" key="1">
    <citation type="submission" date="2025-08" db="UniProtKB">
        <authorList>
            <consortium name="Ensembl"/>
        </authorList>
    </citation>
    <scope>IDENTIFICATION</scope>
</reference>
<dbReference type="InterPro" id="IPR013087">
    <property type="entry name" value="Znf_C2H2_type"/>
</dbReference>
<keyword evidence="3" id="KW-0677">Repeat</keyword>
<keyword evidence="6" id="KW-0805">Transcription regulation</keyword>
<feature type="compositionally biased region" description="Polar residues" evidence="11">
    <location>
        <begin position="1015"/>
        <end position="1034"/>
    </location>
</feature>
<evidence type="ECO:0000256" key="2">
    <source>
        <dbReference type="ARBA" id="ARBA00022723"/>
    </source>
</evidence>
<keyword evidence="4 9" id="KW-0863">Zinc-finger</keyword>
<dbReference type="FunFam" id="3.30.160.60:FF:000100">
    <property type="entry name" value="Zinc finger 45-like"/>
    <property type="match status" value="1"/>
</dbReference>
<dbReference type="Pfam" id="PF13912">
    <property type="entry name" value="zf-C2H2_6"/>
    <property type="match status" value="1"/>
</dbReference>
<evidence type="ECO:0000256" key="11">
    <source>
        <dbReference type="SAM" id="MobiDB-lite"/>
    </source>
</evidence>
<feature type="region of interest" description="Disordered" evidence="11">
    <location>
        <begin position="122"/>
        <end position="141"/>
    </location>
</feature>
<proteinExistence type="predicted"/>
<evidence type="ECO:0000256" key="3">
    <source>
        <dbReference type="ARBA" id="ARBA00022737"/>
    </source>
</evidence>
<keyword evidence="5" id="KW-0862">Zinc</keyword>
<dbReference type="SUPFAM" id="SSF57667">
    <property type="entry name" value="beta-beta-alpha zinc fingers"/>
    <property type="match status" value="4"/>
</dbReference>
<evidence type="ECO:0000313" key="14">
    <source>
        <dbReference type="Proteomes" id="UP000264820"/>
    </source>
</evidence>
<feature type="region of interest" description="Disordered" evidence="11">
    <location>
        <begin position="322"/>
        <end position="347"/>
    </location>
</feature>
<evidence type="ECO:0000256" key="8">
    <source>
        <dbReference type="ARBA" id="ARBA00023242"/>
    </source>
</evidence>
<feature type="region of interest" description="Disordered" evidence="11">
    <location>
        <begin position="653"/>
        <end position="674"/>
    </location>
</feature>
<dbReference type="GO" id="GO:0008270">
    <property type="term" value="F:zinc ion binding"/>
    <property type="evidence" value="ECO:0007669"/>
    <property type="project" value="UniProtKB-KW"/>
</dbReference>
<feature type="compositionally biased region" description="Basic and acidic residues" evidence="11">
    <location>
        <begin position="1287"/>
        <end position="1296"/>
    </location>
</feature>
<keyword evidence="7" id="KW-0804">Transcription</keyword>
<feature type="domain" description="C2H2-type" evidence="12">
    <location>
        <begin position="1414"/>
        <end position="1442"/>
    </location>
</feature>
<dbReference type="Pfam" id="PF00096">
    <property type="entry name" value="zf-C2H2"/>
    <property type="match status" value="3"/>
</dbReference>
<keyword evidence="2" id="KW-0479">Metal-binding</keyword>
<feature type="compositionally biased region" description="Polar residues" evidence="11">
    <location>
        <begin position="931"/>
        <end position="941"/>
    </location>
</feature>
<accession>A0A3Q3ECM7</accession>
<feature type="region of interest" description="Disordered" evidence="11">
    <location>
        <begin position="288"/>
        <end position="307"/>
    </location>
</feature>
<keyword evidence="14" id="KW-1185">Reference proteome</keyword>
<feature type="domain" description="C2H2-type" evidence="12">
    <location>
        <begin position="1358"/>
        <end position="1385"/>
    </location>
</feature>
<dbReference type="GO" id="GO:0005634">
    <property type="term" value="C:nucleus"/>
    <property type="evidence" value="ECO:0007669"/>
    <property type="project" value="UniProtKB-SubCell"/>
</dbReference>
<feature type="compositionally biased region" description="Polar residues" evidence="11">
    <location>
        <begin position="1192"/>
        <end position="1202"/>
    </location>
</feature>
<keyword evidence="8" id="KW-0539">Nucleus</keyword>
<evidence type="ECO:0000256" key="9">
    <source>
        <dbReference type="PROSITE-ProRule" id="PRU00042"/>
    </source>
</evidence>
<dbReference type="Proteomes" id="UP000264820">
    <property type="component" value="Unplaced"/>
</dbReference>
<feature type="region of interest" description="Disordered" evidence="11">
    <location>
        <begin position="1133"/>
        <end position="1352"/>
    </location>
</feature>
<dbReference type="Gene3D" id="3.30.160.60">
    <property type="entry name" value="Classic Zinc Finger"/>
    <property type="match status" value="6"/>
</dbReference>
<evidence type="ECO:0000313" key="13">
    <source>
        <dbReference type="Ensembl" id="ENSHCOP00000028357.1"/>
    </source>
</evidence>
<feature type="domain" description="C2H2-type" evidence="12">
    <location>
        <begin position="1499"/>
        <end position="1526"/>
    </location>
</feature>
<feature type="coiled-coil region" evidence="10">
    <location>
        <begin position="26"/>
        <end position="60"/>
    </location>
</feature>
<dbReference type="FunFam" id="3.30.160.60:FF:000690">
    <property type="entry name" value="Zinc finger protein 354C"/>
    <property type="match status" value="1"/>
</dbReference>
<feature type="compositionally biased region" description="Basic residues" evidence="11">
    <location>
        <begin position="950"/>
        <end position="976"/>
    </location>
</feature>
<dbReference type="FunFam" id="3.30.160.60:FF:000072">
    <property type="entry name" value="zinc finger protein 143 isoform X1"/>
    <property type="match status" value="1"/>
</dbReference>
<feature type="compositionally biased region" description="Polar residues" evidence="11">
    <location>
        <begin position="375"/>
        <end position="391"/>
    </location>
</feature>
<evidence type="ECO:0000256" key="5">
    <source>
        <dbReference type="ARBA" id="ARBA00022833"/>
    </source>
</evidence>
<evidence type="ECO:0000256" key="7">
    <source>
        <dbReference type="ARBA" id="ARBA00023163"/>
    </source>
</evidence>
<dbReference type="GeneTree" id="ENSGT00940000154308"/>
<feature type="region of interest" description="Disordered" evidence="11">
    <location>
        <begin position="602"/>
        <end position="632"/>
    </location>
</feature>
<feature type="compositionally biased region" description="Basic and acidic residues" evidence="11">
    <location>
        <begin position="288"/>
        <end position="297"/>
    </location>
</feature>
<feature type="compositionally biased region" description="Polar residues" evidence="11">
    <location>
        <begin position="422"/>
        <end position="440"/>
    </location>
</feature>
<evidence type="ECO:0000259" key="12">
    <source>
        <dbReference type="PROSITE" id="PS50157"/>
    </source>
</evidence>
<feature type="region of interest" description="Disordered" evidence="11">
    <location>
        <begin position="831"/>
        <end position="865"/>
    </location>
</feature>
<dbReference type="InterPro" id="IPR036236">
    <property type="entry name" value="Znf_C2H2_sf"/>
</dbReference>
<evidence type="ECO:0000256" key="6">
    <source>
        <dbReference type="ARBA" id="ARBA00023015"/>
    </source>
</evidence>
<dbReference type="Ensembl" id="ENSHCOT00000025407.1">
    <property type="protein sequence ID" value="ENSHCOP00000028357.1"/>
    <property type="gene ID" value="ENSHCOG00000020957.1"/>
</dbReference>
<organism evidence="13 14">
    <name type="scientific">Hippocampus comes</name>
    <name type="common">Tiger tail seahorse</name>
    <dbReference type="NCBI Taxonomy" id="109280"/>
    <lineage>
        <taxon>Eukaryota</taxon>
        <taxon>Metazoa</taxon>
        <taxon>Chordata</taxon>
        <taxon>Craniata</taxon>
        <taxon>Vertebrata</taxon>
        <taxon>Euteleostomi</taxon>
        <taxon>Actinopterygii</taxon>
        <taxon>Neopterygii</taxon>
        <taxon>Teleostei</taxon>
        <taxon>Neoteleostei</taxon>
        <taxon>Acanthomorphata</taxon>
        <taxon>Syngnathiaria</taxon>
        <taxon>Syngnathiformes</taxon>
        <taxon>Syngnathoidei</taxon>
        <taxon>Syngnathidae</taxon>
        <taxon>Hippocampus</taxon>
    </lineage>
</organism>
<dbReference type="PANTHER" id="PTHR47772">
    <property type="entry name" value="ZINC FINGER PROTEIN 200"/>
    <property type="match status" value="1"/>
</dbReference>
<dbReference type="PANTHER" id="PTHR47772:SF13">
    <property type="entry name" value="GASTRULA ZINC FINGER PROTEIN XLCGF49.1-LIKE-RELATED"/>
    <property type="match status" value="1"/>
</dbReference>
<feature type="compositionally biased region" description="Low complexity" evidence="11">
    <location>
        <begin position="831"/>
        <end position="842"/>
    </location>
</feature>
<name>A0A3Q3ECM7_HIPCM</name>
<feature type="region of interest" description="Disordered" evidence="11">
    <location>
        <begin position="925"/>
        <end position="1060"/>
    </location>
</feature>
<feature type="domain" description="C2H2-type" evidence="12">
    <location>
        <begin position="1386"/>
        <end position="1413"/>
    </location>
</feature>
<dbReference type="InterPro" id="IPR050636">
    <property type="entry name" value="C2H2-ZF_domain-containing"/>
</dbReference>